<dbReference type="SUPFAM" id="SSF75304">
    <property type="entry name" value="Amidase signature (AS) enzymes"/>
    <property type="match status" value="1"/>
</dbReference>
<keyword evidence="9" id="KW-1185">Reference proteome</keyword>
<dbReference type="Pfam" id="PF01425">
    <property type="entry name" value="Amidase"/>
    <property type="match status" value="1"/>
</dbReference>
<dbReference type="GO" id="GO:0004040">
    <property type="term" value="F:amidase activity"/>
    <property type="evidence" value="ECO:0007669"/>
    <property type="project" value="UniProtKB-EC"/>
</dbReference>
<evidence type="ECO:0000313" key="9">
    <source>
        <dbReference type="Proteomes" id="UP000037505"/>
    </source>
</evidence>
<dbReference type="PIRSF" id="PIRSF001221">
    <property type="entry name" value="Amidase_fungi"/>
    <property type="match status" value="1"/>
</dbReference>
<feature type="binding site" evidence="6">
    <location>
        <position position="210"/>
    </location>
    <ligand>
        <name>substrate</name>
    </ligand>
</feature>
<dbReference type="OrthoDB" id="6428749at2759"/>
<sequence length="538" mass="57633">MTNTTWEQKAKSKQAQTAAAIPPEWTLPAAVLLNSAANVLDVPRTCGLLTEKEIHITEDYDATGLLEKLATGEFSSVEVTTAFCKRAAIAQQLTCCLTEMFFDKALVRAKQLDETFARTGTTTGPLHGLPISIKESFNVPGVPTTLGFIGFLDRAAASTSSALVEILNNSGAVLYVKTNIPQTMMTPDSHNNVFGRVLNPHGRSLTAGGSSGGEGALVAMRGSILGVGTDIAGSIRIPALCCGVFGFKPTACRVPYAGQTSAGRPGMTGIFPSAGPLCHSIRDAELFLRVVLNSRPADLDDLALDVPWSPAPPKETLTIGLLPEDPSLPLHPPMRRTLDAAVKALTAAGHRVIDLSAQAPSLSSACSLALRYFGLDPDRTALRHITQAGEPFIPSLKFTYDLNEPTQEPTLRDLFDLNVARGQFAAQARKLFVENQLDLLLGTAYQSTSVPHDTYGLPTYTVLWNLVNYPACVLPFGQADKAADEAYRRDVTYVPDYRPEEIDGAPCHIHLIGRPMADERLVQDAATVSTAIKAAINL</sequence>
<evidence type="ECO:0000256" key="2">
    <source>
        <dbReference type="ARBA" id="ARBA00009199"/>
    </source>
</evidence>
<dbReference type="Gene3D" id="3.90.1300.10">
    <property type="entry name" value="Amidase signature (AS) domain"/>
    <property type="match status" value="1"/>
</dbReference>
<evidence type="ECO:0000256" key="6">
    <source>
        <dbReference type="PIRSR" id="PIRSR001221-2"/>
    </source>
</evidence>
<comment type="catalytic activity">
    <reaction evidence="1">
        <text>a monocarboxylic acid amide + H2O = a monocarboxylate + NH4(+)</text>
        <dbReference type="Rhea" id="RHEA:12020"/>
        <dbReference type="ChEBI" id="CHEBI:15377"/>
        <dbReference type="ChEBI" id="CHEBI:28938"/>
        <dbReference type="ChEBI" id="CHEBI:35757"/>
        <dbReference type="ChEBI" id="CHEBI:83628"/>
        <dbReference type="EC" id="3.5.1.4"/>
    </reaction>
</comment>
<organism evidence="8 9">
    <name type="scientific">Aspergillus nomiae NRRL (strain ATCC 15546 / NRRL 13137 / CBS 260.88 / M93)</name>
    <dbReference type="NCBI Taxonomy" id="1509407"/>
    <lineage>
        <taxon>Eukaryota</taxon>
        <taxon>Fungi</taxon>
        <taxon>Dikarya</taxon>
        <taxon>Ascomycota</taxon>
        <taxon>Pezizomycotina</taxon>
        <taxon>Eurotiomycetes</taxon>
        <taxon>Eurotiomycetidae</taxon>
        <taxon>Eurotiales</taxon>
        <taxon>Aspergillaceae</taxon>
        <taxon>Aspergillus</taxon>
        <taxon>Aspergillus subgen. Circumdati</taxon>
    </lineage>
</organism>
<gene>
    <name evidence="8" type="ORF">ANOM_006767</name>
</gene>
<evidence type="ECO:0000259" key="7">
    <source>
        <dbReference type="Pfam" id="PF01425"/>
    </source>
</evidence>
<dbReference type="EMBL" id="JNOM01000192">
    <property type="protein sequence ID" value="KNG84713.1"/>
    <property type="molecule type" value="Genomic_DNA"/>
</dbReference>
<dbReference type="PROSITE" id="PS00571">
    <property type="entry name" value="AMIDASES"/>
    <property type="match status" value="1"/>
</dbReference>
<proteinExistence type="inferred from homology"/>
<evidence type="ECO:0000256" key="4">
    <source>
        <dbReference type="ARBA" id="ARBA00022801"/>
    </source>
</evidence>
<accession>A0A0L1IZW3</accession>
<feature type="binding site" evidence="6">
    <location>
        <begin position="231"/>
        <end position="234"/>
    </location>
    <ligand>
        <name>substrate</name>
    </ligand>
</feature>
<feature type="active site" description="Charge relay system" evidence="5">
    <location>
        <position position="134"/>
    </location>
</feature>
<feature type="domain" description="Amidase" evidence="7">
    <location>
        <begin position="78"/>
        <end position="521"/>
    </location>
</feature>
<evidence type="ECO:0000313" key="8">
    <source>
        <dbReference type="EMBL" id="KNG84713.1"/>
    </source>
</evidence>
<name>A0A0L1IZW3_ASPN3</name>
<keyword evidence="4" id="KW-0378">Hydrolase</keyword>
<dbReference type="GeneID" id="26808571"/>
<dbReference type="InterPro" id="IPR036928">
    <property type="entry name" value="AS_sf"/>
</dbReference>
<evidence type="ECO:0000256" key="3">
    <source>
        <dbReference type="ARBA" id="ARBA00012922"/>
    </source>
</evidence>
<protein>
    <recommendedName>
        <fullName evidence="3">amidase</fullName>
        <ecNumber evidence="3">3.5.1.4</ecNumber>
    </recommendedName>
</protein>
<feature type="binding site" evidence="6">
    <location>
        <position position="184"/>
    </location>
    <ligand>
        <name>substrate</name>
    </ligand>
</feature>
<dbReference type="PANTHER" id="PTHR46072:SF5">
    <property type="entry name" value="GENERAL AMIDASE-C"/>
    <property type="match status" value="1"/>
</dbReference>
<dbReference type="Proteomes" id="UP000037505">
    <property type="component" value="Unassembled WGS sequence"/>
</dbReference>
<feature type="active site" description="Charge relay system" evidence="5">
    <location>
        <position position="210"/>
    </location>
</feature>
<dbReference type="InterPro" id="IPR020556">
    <property type="entry name" value="Amidase_CS"/>
</dbReference>
<evidence type="ECO:0000256" key="5">
    <source>
        <dbReference type="PIRSR" id="PIRSR001221-1"/>
    </source>
</evidence>
<feature type="active site" description="Acyl-ester intermediate" evidence="5">
    <location>
        <position position="234"/>
    </location>
</feature>
<dbReference type="STRING" id="1509407.A0A0L1IZW3"/>
<comment type="similarity">
    <text evidence="2">Belongs to the amidase family.</text>
</comment>
<dbReference type="AlphaFoldDB" id="A0A0L1IZW3"/>
<comment type="caution">
    <text evidence="8">The sequence shown here is derived from an EMBL/GenBank/DDBJ whole genome shotgun (WGS) entry which is preliminary data.</text>
</comment>
<dbReference type="PANTHER" id="PTHR46072">
    <property type="entry name" value="AMIDASE-RELATED-RELATED"/>
    <property type="match status" value="1"/>
</dbReference>
<dbReference type="RefSeq" id="XP_015405636.1">
    <property type="nucleotide sequence ID" value="XM_015552023.1"/>
</dbReference>
<dbReference type="EC" id="3.5.1.4" evidence="3"/>
<evidence type="ECO:0000256" key="1">
    <source>
        <dbReference type="ARBA" id="ARBA00001311"/>
    </source>
</evidence>
<dbReference type="InterPro" id="IPR023631">
    <property type="entry name" value="Amidase_dom"/>
</dbReference>
<reference evidence="8 9" key="1">
    <citation type="submission" date="2014-06" db="EMBL/GenBank/DDBJ databases">
        <title>The Genome of the Aflatoxigenic Filamentous Fungus Aspergillus nomius.</title>
        <authorList>
            <person name="Moore M.G."/>
            <person name="Shannon B.M."/>
            <person name="Brian M.M."/>
        </authorList>
    </citation>
    <scope>NUCLEOTIDE SEQUENCE [LARGE SCALE GENOMIC DNA]</scope>
    <source>
        <strain evidence="8 9">NRRL 13137</strain>
    </source>
</reference>